<dbReference type="Proteomes" id="UP000765509">
    <property type="component" value="Unassembled WGS sequence"/>
</dbReference>
<sequence>MLPQIHQGVMNSWHILEKFLKEEETMRYSNGWTPLSSKPQIKKIKEHHSKKSKATKQEGPIASMSKPQANPPPQEVKKNNKKNWRKPYSPSYRISKIQKDAMDNFFNMARTLIEFKDKEEQRMRQHHFPKK</sequence>
<name>A0A9Q3JNG6_9BASI</name>
<evidence type="ECO:0000313" key="2">
    <source>
        <dbReference type="EMBL" id="MBW0565692.1"/>
    </source>
</evidence>
<evidence type="ECO:0000313" key="3">
    <source>
        <dbReference type="Proteomes" id="UP000765509"/>
    </source>
</evidence>
<dbReference type="AlphaFoldDB" id="A0A9Q3JNG6"/>
<gene>
    <name evidence="2" type="ORF">O181_105407</name>
</gene>
<organism evidence="2 3">
    <name type="scientific">Austropuccinia psidii MF-1</name>
    <dbReference type="NCBI Taxonomy" id="1389203"/>
    <lineage>
        <taxon>Eukaryota</taxon>
        <taxon>Fungi</taxon>
        <taxon>Dikarya</taxon>
        <taxon>Basidiomycota</taxon>
        <taxon>Pucciniomycotina</taxon>
        <taxon>Pucciniomycetes</taxon>
        <taxon>Pucciniales</taxon>
        <taxon>Sphaerophragmiaceae</taxon>
        <taxon>Austropuccinia</taxon>
    </lineage>
</organism>
<comment type="caution">
    <text evidence="2">The sequence shown here is derived from an EMBL/GenBank/DDBJ whole genome shotgun (WGS) entry which is preliminary data.</text>
</comment>
<feature type="region of interest" description="Disordered" evidence="1">
    <location>
        <begin position="30"/>
        <end position="93"/>
    </location>
</feature>
<feature type="compositionally biased region" description="Polar residues" evidence="1">
    <location>
        <begin position="30"/>
        <end position="39"/>
    </location>
</feature>
<reference evidence="2" key="1">
    <citation type="submission" date="2021-03" db="EMBL/GenBank/DDBJ databases">
        <title>Draft genome sequence of rust myrtle Austropuccinia psidii MF-1, a brazilian biotype.</title>
        <authorList>
            <person name="Quecine M.C."/>
            <person name="Pachon D.M.R."/>
            <person name="Bonatelli M.L."/>
            <person name="Correr F.H."/>
            <person name="Franceschini L.M."/>
            <person name="Leite T.F."/>
            <person name="Margarido G.R.A."/>
            <person name="Almeida C.A."/>
            <person name="Ferrarezi J.A."/>
            <person name="Labate C.A."/>
        </authorList>
    </citation>
    <scope>NUCLEOTIDE SEQUENCE</scope>
    <source>
        <strain evidence="2">MF-1</strain>
    </source>
</reference>
<evidence type="ECO:0000256" key="1">
    <source>
        <dbReference type="SAM" id="MobiDB-lite"/>
    </source>
</evidence>
<accession>A0A9Q3JNG6</accession>
<keyword evidence="3" id="KW-1185">Reference proteome</keyword>
<proteinExistence type="predicted"/>
<feature type="compositionally biased region" description="Basic residues" evidence="1">
    <location>
        <begin position="40"/>
        <end position="54"/>
    </location>
</feature>
<protein>
    <submittedName>
        <fullName evidence="2">Uncharacterized protein</fullName>
    </submittedName>
</protein>
<dbReference type="EMBL" id="AVOT02077855">
    <property type="protein sequence ID" value="MBW0565692.1"/>
    <property type="molecule type" value="Genomic_DNA"/>
</dbReference>